<dbReference type="InterPro" id="IPR050258">
    <property type="entry name" value="Leguminous_Lectin"/>
</dbReference>
<dbReference type="PANTHER" id="PTHR32401">
    <property type="entry name" value="CONCANAVALIN A-LIKE LECTIN FAMILY PROTEIN"/>
    <property type="match status" value="1"/>
</dbReference>
<evidence type="ECO:0000256" key="1">
    <source>
        <dbReference type="ARBA" id="ARBA00007606"/>
    </source>
</evidence>
<reference evidence="6 7" key="1">
    <citation type="journal article" date="2020" name="Nat. Commun.">
        <title>Genome of Tripterygium wilfordii and identification of cytochrome P450 involved in triptolide biosynthesis.</title>
        <authorList>
            <person name="Tu L."/>
            <person name="Su P."/>
            <person name="Zhang Z."/>
            <person name="Gao L."/>
            <person name="Wang J."/>
            <person name="Hu T."/>
            <person name="Zhou J."/>
            <person name="Zhang Y."/>
            <person name="Zhao Y."/>
            <person name="Liu Y."/>
            <person name="Song Y."/>
            <person name="Tong Y."/>
            <person name="Lu Y."/>
            <person name="Yang J."/>
            <person name="Xu C."/>
            <person name="Jia M."/>
            <person name="Peters R.J."/>
            <person name="Huang L."/>
            <person name="Gao W."/>
        </authorList>
    </citation>
    <scope>NUCLEOTIDE SEQUENCE [LARGE SCALE GENOMIC DNA]</scope>
    <source>
        <strain evidence="7">cv. XIE 37</strain>
        <tissue evidence="6">Leaf</tissue>
    </source>
</reference>
<dbReference type="Gene3D" id="2.60.120.200">
    <property type="match status" value="1"/>
</dbReference>
<feature type="transmembrane region" description="Helical" evidence="3">
    <location>
        <begin position="297"/>
        <end position="319"/>
    </location>
</feature>
<proteinExistence type="inferred from homology"/>
<comment type="caution">
    <text evidence="6">The sequence shown here is derived from an EMBL/GenBank/DDBJ whole genome shotgun (WGS) entry which is preliminary data.</text>
</comment>
<keyword evidence="3" id="KW-0472">Membrane</keyword>
<gene>
    <name evidence="6" type="ORF">HS088_TW13G00084</name>
</gene>
<sequence>MGTVCCSSYFKILTFLIFCFKTISADPSTSFFLKRFDKDPNFESRIALYGDAKVVGGGSSVQLTASVSKSAGRIMYKKPVKLVEGKPRQLASFSTYFSFSMSSDKGDGLAFVMVASGFDANVFGNSSFGFPIESGKSDSRVIVIEFDTFKDARVDDLNENHVGIDVGSLKSVKVRNASAINDMILNSGERLHSWIDYEAGSKRLEVRLSKFGDKKPVDPLLSHPIDLTKMWQDNEEMLVGLSSANGNSSQTCFLFSWSFNLRHIPHRTHSQPLDPEAFTKKLKPPVIHKSSVCIVKMLAAMVFGAACGALGAFVVLYLWTIFGNRRPVVPEEFAAHHVDFDVKKVKVIVDKAIKDGKKLSA</sequence>
<dbReference type="FunCoup" id="A0A7J7CTI6">
    <property type="interactions" value="2554"/>
</dbReference>
<dbReference type="InterPro" id="IPR013320">
    <property type="entry name" value="ConA-like_dom_sf"/>
</dbReference>
<dbReference type="InterPro" id="IPR001220">
    <property type="entry name" value="Legume_lectin_dom"/>
</dbReference>
<dbReference type="PANTHER" id="PTHR32401:SF16">
    <property type="entry name" value="CONCANAVALIN A-LIKE LECTIN FAMILY PROTEIN"/>
    <property type="match status" value="1"/>
</dbReference>
<evidence type="ECO:0000256" key="4">
    <source>
        <dbReference type="SAM" id="SignalP"/>
    </source>
</evidence>
<keyword evidence="4" id="KW-0732">Signal</keyword>
<dbReference type="GO" id="GO:0030246">
    <property type="term" value="F:carbohydrate binding"/>
    <property type="evidence" value="ECO:0007669"/>
    <property type="project" value="UniProtKB-KW"/>
</dbReference>
<organism evidence="6 7">
    <name type="scientific">Tripterygium wilfordii</name>
    <name type="common">Thunder God vine</name>
    <dbReference type="NCBI Taxonomy" id="458696"/>
    <lineage>
        <taxon>Eukaryota</taxon>
        <taxon>Viridiplantae</taxon>
        <taxon>Streptophyta</taxon>
        <taxon>Embryophyta</taxon>
        <taxon>Tracheophyta</taxon>
        <taxon>Spermatophyta</taxon>
        <taxon>Magnoliopsida</taxon>
        <taxon>eudicotyledons</taxon>
        <taxon>Gunneridae</taxon>
        <taxon>Pentapetalae</taxon>
        <taxon>rosids</taxon>
        <taxon>fabids</taxon>
        <taxon>Celastrales</taxon>
        <taxon>Celastraceae</taxon>
        <taxon>Tripterygium</taxon>
    </lineage>
</organism>
<protein>
    <submittedName>
        <fullName evidence="6">Lectin-like protein</fullName>
    </submittedName>
</protein>
<dbReference type="InParanoid" id="A0A7J7CTI6"/>
<dbReference type="SUPFAM" id="SSF49899">
    <property type="entry name" value="Concanavalin A-like lectins/glucanases"/>
    <property type="match status" value="1"/>
</dbReference>
<dbReference type="Proteomes" id="UP000593562">
    <property type="component" value="Unassembled WGS sequence"/>
</dbReference>
<comment type="similarity">
    <text evidence="1">Belongs to the leguminous lectin family.</text>
</comment>
<keyword evidence="7" id="KW-1185">Reference proteome</keyword>
<evidence type="ECO:0000313" key="7">
    <source>
        <dbReference type="Proteomes" id="UP000593562"/>
    </source>
</evidence>
<feature type="signal peptide" evidence="4">
    <location>
        <begin position="1"/>
        <end position="25"/>
    </location>
</feature>
<dbReference type="Pfam" id="PF00139">
    <property type="entry name" value="Lectin_legB"/>
    <property type="match status" value="1"/>
</dbReference>
<dbReference type="EMBL" id="JAAARO010000013">
    <property type="protein sequence ID" value="KAF5737206.1"/>
    <property type="molecule type" value="Genomic_DNA"/>
</dbReference>
<dbReference type="AlphaFoldDB" id="A0A7J7CTI6"/>
<accession>A0A7J7CTI6</accession>
<evidence type="ECO:0000259" key="5">
    <source>
        <dbReference type="Pfam" id="PF00139"/>
    </source>
</evidence>
<dbReference type="CDD" id="cd06899">
    <property type="entry name" value="lectin_legume_LecRK_Arcelin_ConA"/>
    <property type="match status" value="1"/>
</dbReference>
<evidence type="ECO:0000313" key="6">
    <source>
        <dbReference type="EMBL" id="KAF5737206.1"/>
    </source>
</evidence>
<dbReference type="OrthoDB" id="2019747at2759"/>
<keyword evidence="3" id="KW-1133">Transmembrane helix</keyword>
<feature type="chain" id="PRO_5029441616" evidence="4">
    <location>
        <begin position="26"/>
        <end position="361"/>
    </location>
</feature>
<evidence type="ECO:0000256" key="3">
    <source>
        <dbReference type="SAM" id="Phobius"/>
    </source>
</evidence>
<feature type="domain" description="Legume lectin" evidence="5">
    <location>
        <begin position="29"/>
        <end position="272"/>
    </location>
</feature>
<evidence type="ECO:0000256" key="2">
    <source>
        <dbReference type="ARBA" id="ARBA00022734"/>
    </source>
</evidence>
<keyword evidence="3" id="KW-0812">Transmembrane</keyword>
<name>A0A7J7CTI6_TRIWF</name>
<keyword evidence="2" id="KW-0430">Lectin</keyword>